<comment type="caution">
    <text evidence="2">The sequence shown here is derived from an EMBL/GenBank/DDBJ whole genome shotgun (WGS) entry which is preliminary data.</text>
</comment>
<dbReference type="PANTHER" id="PTHR20858">
    <property type="entry name" value="PHOSPHOMETHYLPYRIMIDINE KINASE"/>
    <property type="match status" value="1"/>
</dbReference>
<reference evidence="2 3" key="1">
    <citation type="submission" date="2024-01" db="EMBL/GenBank/DDBJ databases">
        <title>The genomes of 5 underutilized Papilionoideae crops provide insights into root nodulation and disease resistance.</title>
        <authorList>
            <person name="Yuan L."/>
        </authorList>
    </citation>
    <scope>NUCLEOTIDE SEQUENCE [LARGE SCALE GENOMIC DNA]</scope>
    <source>
        <strain evidence="2">LY-2023</strain>
        <tissue evidence="2">Leaf</tissue>
    </source>
</reference>
<dbReference type="PANTHER" id="PTHR20858:SF17">
    <property type="entry name" value="HYDROXYMETHYLPYRIMIDINE_PHOSPHOMETHYLPYRIMIDINE KINASE THI20-RELATED"/>
    <property type="match status" value="1"/>
</dbReference>
<keyword evidence="3" id="KW-1185">Reference proteome</keyword>
<dbReference type="Gene3D" id="3.40.1190.20">
    <property type="match status" value="1"/>
</dbReference>
<dbReference type="Proteomes" id="UP001359559">
    <property type="component" value="Unassembled WGS sequence"/>
</dbReference>
<gene>
    <name evidence="2" type="ORF">RJT34_20432</name>
</gene>
<evidence type="ECO:0000313" key="2">
    <source>
        <dbReference type="EMBL" id="KAK7285654.1"/>
    </source>
</evidence>
<proteinExistence type="predicted"/>
<sequence>MLPNTFIVPLSSPLLLHKTLLEFRVSTFYTSIFVAQQLNSVLSDMHVDVVKTGMLPSLGIVKVLCQNLRKFLVKALVVDPVMISTSGDELAGSSVLVRFCPEEEENLQFHKRFKASPNASGLSLKNIMLQSNSSIR</sequence>
<dbReference type="GO" id="GO:0008902">
    <property type="term" value="F:hydroxymethylpyrimidine kinase activity"/>
    <property type="evidence" value="ECO:0007669"/>
    <property type="project" value="TreeGrafter"/>
</dbReference>
<feature type="domain" description="Pyridoxamine kinase/Phosphomethylpyrimidine kinase" evidence="1">
    <location>
        <begin position="32"/>
        <end position="93"/>
    </location>
</feature>
<dbReference type="AlphaFoldDB" id="A0AAN9ITJ1"/>
<dbReference type="GO" id="GO:0008972">
    <property type="term" value="F:phosphomethylpyrimidine kinase activity"/>
    <property type="evidence" value="ECO:0007669"/>
    <property type="project" value="TreeGrafter"/>
</dbReference>
<organism evidence="2 3">
    <name type="scientific">Clitoria ternatea</name>
    <name type="common">Butterfly pea</name>
    <dbReference type="NCBI Taxonomy" id="43366"/>
    <lineage>
        <taxon>Eukaryota</taxon>
        <taxon>Viridiplantae</taxon>
        <taxon>Streptophyta</taxon>
        <taxon>Embryophyta</taxon>
        <taxon>Tracheophyta</taxon>
        <taxon>Spermatophyta</taxon>
        <taxon>Magnoliopsida</taxon>
        <taxon>eudicotyledons</taxon>
        <taxon>Gunneridae</taxon>
        <taxon>Pentapetalae</taxon>
        <taxon>rosids</taxon>
        <taxon>fabids</taxon>
        <taxon>Fabales</taxon>
        <taxon>Fabaceae</taxon>
        <taxon>Papilionoideae</taxon>
        <taxon>50 kb inversion clade</taxon>
        <taxon>NPAAA clade</taxon>
        <taxon>indigoferoid/millettioid clade</taxon>
        <taxon>Phaseoleae</taxon>
        <taxon>Clitoria</taxon>
    </lineage>
</organism>
<dbReference type="GO" id="GO:0009228">
    <property type="term" value="P:thiamine biosynthetic process"/>
    <property type="evidence" value="ECO:0007669"/>
    <property type="project" value="TreeGrafter"/>
</dbReference>
<accession>A0AAN9ITJ1</accession>
<dbReference type="InterPro" id="IPR013749">
    <property type="entry name" value="PM/HMP-P_kinase-1"/>
</dbReference>
<evidence type="ECO:0000313" key="3">
    <source>
        <dbReference type="Proteomes" id="UP001359559"/>
    </source>
</evidence>
<name>A0AAN9ITJ1_CLITE</name>
<dbReference type="EMBL" id="JAYKXN010000005">
    <property type="protein sequence ID" value="KAK7285654.1"/>
    <property type="molecule type" value="Genomic_DNA"/>
</dbReference>
<evidence type="ECO:0000259" key="1">
    <source>
        <dbReference type="Pfam" id="PF08543"/>
    </source>
</evidence>
<dbReference type="GO" id="GO:0009507">
    <property type="term" value="C:chloroplast"/>
    <property type="evidence" value="ECO:0007669"/>
    <property type="project" value="TreeGrafter"/>
</dbReference>
<dbReference type="Pfam" id="PF08543">
    <property type="entry name" value="Phos_pyr_kin"/>
    <property type="match status" value="1"/>
</dbReference>
<dbReference type="InterPro" id="IPR029056">
    <property type="entry name" value="Ribokinase-like"/>
</dbReference>
<protein>
    <recommendedName>
        <fullName evidence="1">Pyridoxamine kinase/Phosphomethylpyrimidine kinase domain-containing protein</fullName>
    </recommendedName>
</protein>
<dbReference type="SUPFAM" id="SSF53613">
    <property type="entry name" value="Ribokinase-like"/>
    <property type="match status" value="1"/>
</dbReference>